<feature type="signal peptide" evidence="1">
    <location>
        <begin position="1"/>
        <end position="20"/>
    </location>
</feature>
<keyword evidence="1" id="KW-0732">Signal</keyword>
<sequence>MKNTLLIIGFLILTSLTITAQNFSENAIGLRFGDNDGIGGEISYQHMLNETNRLEVDLGLRNNSNRTAYKLTGIYQWVWELGDGFNWYAGAGGGLGSWKNKDIDESETLLFAAGNIGIEFNLDIPLLISLDYRPEIGFNDIYDGLNSDIALALRYQF</sequence>
<dbReference type="Gene3D" id="2.40.160.20">
    <property type="match status" value="1"/>
</dbReference>
<dbReference type="STRING" id="1850246.LPB138_14220"/>
<evidence type="ECO:0008006" key="4">
    <source>
        <dbReference type="Google" id="ProtNLM"/>
    </source>
</evidence>
<evidence type="ECO:0000256" key="1">
    <source>
        <dbReference type="SAM" id="SignalP"/>
    </source>
</evidence>
<dbReference type="EMBL" id="CP017478">
    <property type="protein sequence ID" value="AOW21763.1"/>
    <property type="molecule type" value="Genomic_DNA"/>
</dbReference>
<dbReference type="RefSeq" id="WP_070237923.1">
    <property type="nucleotide sequence ID" value="NZ_CP017478.1"/>
</dbReference>
<dbReference type="OrthoDB" id="978645at2"/>
<organism evidence="2 3">
    <name type="scientific">Urechidicola croceus</name>
    <dbReference type="NCBI Taxonomy" id="1850246"/>
    <lineage>
        <taxon>Bacteria</taxon>
        <taxon>Pseudomonadati</taxon>
        <taxon>Bacteroidota</taxon>
        <taxon>Flavobacteriia</taxon>
        <taxon>Flavobacteriales</taxon>
        <taxon>Flavobacteriaceae</taxon>
        <taxon>Urechidicola</taxon>
    </lineage>
</organism>
<name>A0A1D8PB24_9FLAO</name>
<dbReference type="SUPFAM" id="SSF56925">
    <property type="entry name" value="OMPA-like"/>
    <property type="match status" value="1"/>
</dbReference>
<gene>
    <name evidence="2" type="ORF">LPB138_14220</name>
</gene>
<feature type="chain" id="PRO_5009110966" description="Outer membrane protein beta-barrel domain-containing protein" evidence="1">
    <location>
        <begin position="21"/>
        <end position="157"/>
    </location>
</feature>
<dbReference type="InterPro" id="IPR011250">
    <property type="entry name" value="OMP/PagP_B-barrel"/>
</dbReference>
<evidence type="ECO:0000313" key="3">
    <source>
        <dbReference type="Proteomes" id="UP000176050"/>
    </source>
</evidence>
<reference evidence="2 3" key="1">
    <citation type="submission" date="2016-10" db="EMBL/GenBank/DDBJ databases">
        <title>Lutibacter sp. LPB0138, isolated from marine gastropod.</title>
        <authorList>
            <person name="Kim E."/>
            <person name="Yi H."/>
        </authorList>
    </citation>
    <scope>NUCLEOTIDE SEQUENCE [LARGE SCALE GENOMIC DNA]</scope>
    <source>
        <strain evidence="2 3">LPB0138</strain>
    </source>
</reference>
<accession>A0A1D8PB24</accession>
<evidence type="ECO:0000313" key="2">
    <source>
        <dbReference type="EMBL" id="AOW21763.1"/>
    </source>
</evidence>
<dbReference type="KEGG" id="lul:LPB138_14220"/>
<dbReference type="AlphaFoldDB" id="A0A1D8PB24"/>
<proteinExistence type="predicted"/>
<keyword evidence="3" id="KW-1185">Reference proteome</keyword>
<dbReference type="Proteomes" id="UP000176050">
    <property type="component" value="Chromosome"/>
</dbReference>
<protein>
    <recommendedName>
        <fullName evidence="4">Outer membrane protein beta-barrel domain-containing protein</fullName>
    </recommendedName>
</protein>